<dbReference type="PROSITE" id="PS51257">
    <property type="entry name" value="PROKAR_LIPOPROTEIN"/>
    <property type="match status" value="1"/>
</dbReference>
<evidence type="ECO:0000256" key="1">
    <source>
        <dbReference type="SAM" id="SignalP"/>
    </source>
</evidence>
<evidence type="ECO:0000313" key="2">
    <source>
        <dbReference type="EMBL" id="WRS38474.1"/>
    </source>
</evidence>
<protein>
    <recommendedName>
        <fullName evidence="4">Lipoprotein</fullName>
    </recommendedName>
</protein>
<dbReference type="EMBL" id="CP141769">
    <property type="protein sequence ID" value="WRS38474.1"/>
    <property type="molecule type" value="Genomic_DNA"/>
</dbReference>
<gene>
    <name evidence="2" type="ORF">VA613_10710</name>
</gene>
<evidence type="ECO:0000313" key="3">
    <source>
        <dbReference type="Proteomes" id="UP001334732"/>
    </source>
</evidence>
<organism evidence="2 3">
    <name type="scientific">Thiobacillus sedimenti</name>
    <dbReference type="NCBI Taxonomy" id="3110231"/>
    <lineage>
        <taxon>Bacteria</taxon>
        <taxon>Pseudomonadati</taxon>
        <taxon>Pseudomonadota</taxon>
        <taxon>Betaproteobacteria</taxon>
        <taxon>Nitrosomonadales</taxon>
        <taxon>Thiobacillaceae</taxon>
        <taxon>Thiobacillus</taxon>
    </lineage>
</organism>
<proteinExistence type="predicted"/>
<keyword evidence="3" id="KW-1185">Reference proteome</keyword>
<feature type="signal peptide" evidence="1">
    <location>
        <begin position="1"/>
        <end position="27"/>
    </location>
</feature>
<name>A0ABZ1CGH6_9PROT</name>
<dbReference type="RefSeq" id="WP_324779005.1">
    <property type="nucleotide sequence ID" value="NZ_CP141769.1"/>
</dbReference>
<dbReference type="Proteomes" id="UP001334732">
    <property type="component" value="Chromosome"/>
</dbReference>
<sequence>MSPKRPLSIATLLAALLSGCVVTPAHGPGYVVAPALPLVVELGVEPYYFHDGFYYYYHERDHRWSYARDRAGPWRDLPHDRYPREIRYRDRDHDRRN</sequence>
<evidence type="ECO:0008006" key="4">
    <source>
        <dbReference type="Google" id="ProtNLM"/>
    </source>
</evidence>
<accession>A0ABZ1CGH6</accession>
<feature type="chain" id="PRO_5046567075" description="Lipoprotein" evidence="1">
    <location>
        <begin position="28"/>
        <end position="97"/>
    </location>
</feature>
<reference evidence="2 3" key="1">
    <citation type="submission" date="2023-12" db="EMBL/GenBank/DDBJ databases">
        <title>Thiobacillus sedimentum sp. nov., a chemolithoautotrophic sulfur-oxidizing bacterium isolated from freshwater sediment.</title>
        <authorList>
            <person name="Luo J."/>
            <person name="Dai C."/>
        </authorList>
    </citation>
    <scope>NUCLEOTIDE SEQUENCE [LARGE SCALE GENOMIC DNA]</scope>
    <source>
        <strain evidence="2 3">SCUT-2</strain>
    </source>
</reference>
<keyword evidence="1" id="KW-0732">Signal</keyword>